<feature type="domain" description="PCI" evidence="8">
    <location>
        <begin position="198"/>
        <end position="367"/>
    </location>
</feature>
<evidence type="ECO:0000313" key="10">
    <source>
        <dbReference type="RefSeq" id="XP_065665261.1"/>
    </source>
</evidence>
<comment type="subcellular location">
    <subcellularLocation>
        <location evidence="2">Cytoplasm</location>
    </subcellularLocation>
    <subcellularLocation>
        <location evidence="1">Nucleus</location>
    </subcellularLocation>
</comment>
<dbReference type="PROSITE" id="PS50250">
    <property type="entry name" value="PCI"/>
    <property type="match status" value="1"/>
</dbReference>
<evidence type="ECO:0000259" key="8">
    <source>
        <dbReference type="PROSITE" id="PS50250"/>
    </source>
</evidence>
<dbReference type="Pfam" id="PF22241">
    <property type="entry name" value="PSMD12-CSN4_N"/>
    <property type="match status" value="1"/>
</dbReference>
<name>A0ABM4CTK5_HYDVU</name>
<evidence type="ECO:0000256" key="2">
    <source>
        <dbReference type="ARBA" id="ARBA00004496"/>
    </source>
</evidence>
<organism evidence="9 10">
    <name type="scientific">Hydra vulgaris</name>
    <name type="common">Hydra</name>
    <name type="synonym">Hydra attenuata</name>
    <dbReference type="NCBI Taxonomy" id="6087"/>
    <lineage>
        <taxon>Eukaryota</taxon>
        <taxon>Metazoa</taxon>
        <taxon>Cnidaria</taxon>
        <taxon>Hydrozoa</taxon>
        <taxon>Hydroidolina</taxon>
        <taxon>Anthoathecata</taxon>
        <taxon>Aplanulata</taxon>
        <taxon>Hydridae</taxon>
        <taxon>Hydra</taxon>
    </lineage>
</organism>
<evidence type="ECO:0000256" key="3">
    <source>
        <dbReference type="ARBA" id="ARBA00010417"/>
    </source>
</evidence>
<dbReference type="InterPro" id="IPR000717">
    <property type="entry name" value="PCI_dom"/>
</dbReference>
<comment type="similarity">
    <text evidence="3">Belongs to the CSN4 family.</text>
</comment>
<evidence type="ECO:0000256" key="6">
    <source>
        <dbReference type="ARBA" id="ARBA00022790"/>
    </source>
</evidence>
<dbReference type="InterPro" id="IPR036388">
    <property type="entry name" value="WH-like_DNA-bd_sf"/>
</dbReference>
<keyword evidence="5" id="KW-0963">Cytoplasm</keyword>
<keyword evidence="9" id="KW-1185">Reference proteome</keyword>
<dbReference type="InterPro" id="IPR036390">
    <property type="entry name" value="WH_DNA-bd_sf"/>
</dbReference>
<evidence type="ECO:0000313" key="9">
    <source>
        <dbReference type="Proteomes" id="UP001652625"/>
    </source>
</evidence>
<dbReference type="PANTHER" id="PTHR10855">
    <property type="entry name" value="26S PROTEASOME NON-ATPASE REGULATORY SUBUNIT 12/COP9 SIGNALOSOME COMPLEX SUBUNIT 4"/>
    <property type="match status" value="1"/>
</dbReference>
<dbReference type="Pfam" id="PF18420">
    <property type="entry name" value="CSN4_RPN5_eIF3a"/>
    <property type="match status" value="1"/>
</dbReference>
<evidence type="ECO:0000256" key="7">
    <source>
        <dbReference type="ARBA" id="ARBA00023242"/>
    </source>
</evidence>
<dbReference type="Gene3D" id="1.10.10.10">
    <property type="entry name" value="Winged helix-like DNA-binding domain superfamily/Winged helix DNA-binding domain"/>
    <property type="match status" value="1"/>
</dbReference>
<dbReference type="InterPro" id="IPR054559">
    <property type="entry name" value="PSMD12-CSN4-like_N"/>
</dbReference>
<reference evidence="10" key="1">
    <citation type="submission" date="2025-08" db="UniProtKB">
        <authorList>
            <consortium name="RefSeq"/>
        </authorList>
    </citation>
    <scope>IDENTIFICATION</scope>
</reference>
<dbReference type="RefSeq" id="XP_065665261.1">
    <property type="nucleotide sequence ID" value="XM_065809189.1"/>
</dbReference>
<dbReference type="SUPFAM" id="SSF46785">
    <property type="entry name" value="Winged helix' DNA-binding domain"/>
    <property type="match status" value="1"/>
</dbReference>
<dbReference type="GeneID" id="100209432"/>
<sequence length="411" mass="47174">MNSYLINALDELTNQVIPQKDALEKYRFYLGEIMKYQGSDLKHLLKKLLSIVLQENVSAVVSRQVIADVSSALPKLDNETVKVVSHFALENLHSRAISFEEQVVAIRQHLATVYEGEQLWREAAETLVGIPLGTGQKQYSEEMKLEIYLKIAQLYLESEDPVQAEIYINRASLLQKAISENEKLDILYRVCYARVLDYRRKFIEAAQRYNELSYNTRVHETERMEALRHALICTILASAGKQRSRMLATLFKDERCQQLPAREILEKMYLDRIIRGPQLKEFSDMLAPHQKATTTDGSTILDRAVVEHNLLAVSKLYKNIAIDQLGELLDIKPVKAERIASHMISNGTMNGYIDQVDGFIHFEAQEVLATFDDQIRGLCSQVNHIIQKIEEHVPYWQSSFNEKKLVTMDTS</sequence>
<dbReference type="Pfam" id="PF01399">
    <property type="entry name" value="PCI"/>
    <property type="match status" value="1"/>
</dbReference>
<dbReference type="SMART" id="SM00088">
    <property type="entry name" value="PINT"/>
    <property type="match status" value="1"/>
</dbReference>
<evidence type="ECO:0000256" key="5">
    <source>
        <dbReference type="ARBA" id="ARBA00022490"/>
    </source>
</evidence>
<proteinExistence type="inferred from homology"/>
<protein>
    <recommendedName>
        <fullName evidence="4">COP9 signalosome complex subunit 4</fullName>
    </recommendedName>
</protein>
<dbReference type="Proteomes" id="UP001652625">
    <property type="component" value="Chromosome 11"/>
</dbReference>
<evidence type="ECO:0000256" key="4">
    <source>
        <dbReference type="ARBA" id="ARBA00014881"/>
    </source>
</evidence>
<evidence type="ECO:0000256" key="1">
    <source>
        <dbReference type="ARBA" id="ARBA00004123"/>
    </source>
</evidence>
<gene>
    <name evidence="10" type="primary">LOC100209432</name>
</gene>
<dbReference type="InterPro" id="IPR040134">
    <property type="entry name" value="PSMD12/CSN4"/>
</dbReference>
<dbReference type="InterPro" id="IPR041406">
    <property type="entry name" value="CSN4_HTH"/>
</dbReference>
<dbReference type="PANTHER" id="PTHR10855:SF2">
    <property type="entry name" value="COP9 SIGNALOSOME COMPLEX SUBUNIT 4"/>
    <property type="match status" value="1"/>
</dbReference>
<keyword evidence="6" id="KW-0736">Signalosome</keyword>
<accession>A0ABM4CTK5</accession>
<keyword evidence="7" id="KW-0539">Nucleus</keyword>